<dbReference type="EMBL" id="JACJHT010000001">
    <property type="protein sequence ID" value="MBA9037695.1"/>
    <property type="molecule type" value="Genomic_DNA"/>
</dbReference>
<keyword evidence="1" id="KW-0812">Transmembrane</keyword>
<keyword evidence="1" id="KW-0472">Membrane</keyword>
<dbReference type="PANTHER" id="PTHR43646">
    <property type="entry name" value="GLYCOSYLTRANSFERASE"/>
    <property type="match status" value="1"/>
</dbReference>
<proteinExistence type="predicted"/>
<dbReference type="InterPro" id="IPR029044">
    <property type="entry name" value="Nucleotide-diphossugar_trans"/>
</dbReference>
<feature type="transmembrane region" description="Helical" evidence="1">
    <location>
        <begin position="290"/>
        <end position="321"/>
    </location>
</feature>
<name>A0A7W3N793_PRIAR</name>
<accession>A0A7W3N793</accession>
<sequence length="379" mass="43357">MVNVVESEGERMIYYMLLFIFMLLLTIVNIKAMPKLKRYEPDSKTPQPLISILIPMRNEERNVKRIISSIKGLTYSNLECVILDDQSTDQTRTQLLKEIHGDPRFTIIEGKELREGWVGKVHACHQLSQAANGDYLLFVDADVELKERTLEHTLATAQATKAALLTGFPRFPVKTWLEALVVPLQHVVVFSYLPVVVANRNKMSKASAAHGAFMFIKKETYEAVGGHEAVKSSLVEDVHLAQLFKQKKHRVILANITSHVSCYMYETTEEVWNGFAKNIFVGLGRSAKAVWVLSVFFACYYVLPLPFFIAGIFTGNMLWILPFCIMLFQRFLIDRSAQQKGLLFCTMPASAIVLMLLMNHSMKRERKKQGYEWKGRHYQ</sequence>
<gene>
    <name evidence="3" type="ORF">HNP21_000784</name>
</gene>
<dbReference type="Gene3D" id="3.90.550.10">
    <property type="entry name" value="Spore Coat Polysaccharide Biosynthesis Protein SpsA, Chain A"/>
    <property type="match status" value="1"/>
</dbReference>
<evidence type="ECO:0000313" key="4">
    <source>
        <dbReference type="Proteomes" id="UP000543174"/>
    </source>
</evidence>
<dbReference type="PANTHER" id="PTHR43646:SF3">
    <property type="entry name" value="SLR1566 PROTEIN"/>
    <property type="match status" value="1"/>
</dbReference>
<dbReference type="InterPro" id="IPR001173">
    <property type="entry name" value="Glyco_trans_2-like"/>
</dbReference>
<dbReference type="GO" id="GO:0016740">
    <property type="term" value="F:transferase activity"/>
    <property type="evidence" value="ECO:0007669"/>
    <property type="project" value="UniProtKB-KW"/>
</dbReference>
<dbReference type="Proteomes" id="UP000543174">
    <property type="component" value="Unassembled WGS sequence"/>
</dbReference>
<dbReference type="RefSeq" id="WP_225518910.1">
    <property type="nucleotide sequence ID" value="NZ_CP129007.1"/>
</dbReference>
<protein>
    <submittedName>
        <fullName evidence="3">Cellulose synthase/poly-beta-1,6-N-acetylglucosamine synthase-like glycosyltransferase</fullName>
    </submittedName>
</protein>
<feature type="transmembrane region" description="Helical" evidence="1">
    <location>
        <begin position="341"/>
        <end position="358"/>
    </location>
</feature>
<comment type="caution">
    <text evidence="3">The sequence shown here is derived from an EMBL/GenBank/DDBJ whole genome shotgun (WGS) entry which is preliminary data.</text>
</comment>
<feature type="transmembrane region" description="Helical" evidence="1">
    <location>
        <begin position="12"/>
        <end position="30"/>
    </location>
</feature>
<dbReference type="Pfam" id="PF00535">
    <property type="entry name" value="Glycos_transf_2"/>
    <property type="match status" value="1"/>
</dbReference>
<evidence type="ECO:0000259" key="2">
    <source>
        <dbReference type="Pfam" id="PF00535"/>
    </source>
</evidence>
<reference evidence="3" key="1">
    <citation type="submission" date="2020-08" db="EMBL/GenBank/DDBJ databases">
        <title>Functional genomics of gut bacteria from endangered species of beetles.</title>
        <authorList>
            <person name="Carlos-Shanley C."/>
        </authorList>
    </citation>
    <scope>NUCLEOTIDE SEQUENCE [LARGE SCALE GENOMIC DNA]</scope>
    <source>
        <strain evidence="3">S00060</strain>
    </source>
</reference>
<keyword evidence="4" id="KW-1185">Reference proteome</keyword>
<dbReference type="AlphaFoldDB" id="A0A7W3N793"/>
<evidence type="ECO:0000313" key="3">
    <source>
        <dbReference type="EMBL" id="MBA9037695.1"/>
    </source>
</evidence>
<keyword evidence="1" id="KW-1133">Transmembrane helix</keyword>
<evidence type="ECO:0000256" key="1">
    <source>
        <dbReference type="SAM" id="Phobius"/>
    </source>
</evidence>
<organism evidence="3 4">
    <name type="scientific">Priestia aryabhattai</name>
    <name type="common">Bacillus aryabhattai</name>
    <dbReference type="NCBI Taxonomy" id="412384"/>
    <lineage>
        <taxon>Bacteria</taxon>
        <taxon>Bacillati</taxon>
        <taxon>Bacillota</taxon>
        <taxon>Bacilli</taxon>
        <taxon>Bacillales</taxon>
        <taxon>Bacillaceae</taxon>
        <taxon>Priestia</taxon>
    </lineage>
</organism>
<feature type="domain" description="Glycosyltransferase 2-like" evidence="2">
    <location>
        <begin position="51"/>
        <end position="222"/>
    </location>
</feature>
<dbReference type="SUPFAM" id="SSF53448">
    <property type="entry name" value="Nucleotide-diphospho-sugar transferases"/>
    <property type="match status" value="1"/>
</dbReference>